<name>A0A493TP27_ANAPP</name>
<accession>A0A493TP27</accession>
<dbReference type="Gene3D" id="1.10.510.10">
    <property type="entry name" value="Transferase(Phosphotransferase) domain 1"/>
    <property type="match status" value="1"/>
</dbReference>
<dbReference type="InterPro" id="IPR000719">
    <property type="entry name" value="Prot_kinase_dom"/>
</dbReference>
<dbReference type="GO" id="GO:0004672">
    <property type="term" value="F:protein kinase activity"/>
    <property type="evidence" value="ECO:0007669"/>
    <property type="project" value="InterPro"/>
</dbReference>
<dbReference type="Gene3D" id="3.30.200.20">
    <property type="entry name" value="Phosphorylase Kinase, domain 1"/>
    <property type="match status" value="1"/>
</dbReference>
<dbReference type="PROSITE" id="PS50011">
    <property type="entry name" value="PROTEIN_KINASE_DOM"/>
    <property type="match status" value="1"/>
</dbReference>
<dbReference type="STRING" id="8840.ENSAPLP00000027350"/>
<keyword evidence="3" id="KW-1185">Reference proteome</keyword>
<dbReference type="GeneTree" id="ENSGT00940000156468"/>
<organism evidence="2 3">
    <name type="scientific">Anas platyrhynchos platyrhynchos</name>
    <name type="common">Northern mallard</name>
    <dbReference type="NCBI Taxonomy" id="8840"/>
    <lineage>
        <taxon>Eukaryota</taxon>
        <taxon>Metazoa</taxon>
        <taxon>Chordata</taxon>
        <taxon>Craniata</taxon>
        <taxon>Vertebrata</taxon>
        <taxon>Euteleostomi</taxon>
        <taxon>Archelosauria</taxon>
        <taxon>Archosauria</taxon>
        <taxon>Dinosauria</taxon>
        <taxon>Saurischia</taxon>
        <taxon>Theropoda</taxon>
        <taxon>Coelurosauria</taxon>
        <taxon>Aves</taxon>
        <taxon>Neognathae</taxon>
        <taxon>Galloanserae</taxon>
        <taxon>Anseriformes</taxon>
        <taxon>Anatidae</taxon>
        <taxon>Anatinae</taxon>
        <taxon>Anas</taxon>
    </lineage>
</organism>
<feature type="domain" description="Protein kinase" evidence="1">
    <location>
        <begin position="24"/>
        <end position="200"/>
    </location>
</feature>
<dbReference type="Proteomes" id="UP000016666">
    <property type="component" value="Unassembled WGS sequence"/>
</dbReference>
<dbReference type="Pfam" id="PF00069">
    <property type="entry name" value="Pkinase"/>
    <property type="match status" value="1"/>
</dbReference>
<reference evidence="3" key="1">
    <citation type="submission" date="2017-10" db="EMBL/GenBank/DDBJ databases">
        <title>A new Pekin duck reference genome.</title>
        <authorList>
            <person name="Hou Z.-C."/>
            <person name="Zhou Z.-K."/>
            <person name="Zhu F."/>
            <person name="Hou S.-S."/>
        </authorList>
    </citation>
    <scope>NUCLEOTIDE SEQUENCE [LARGE SCALE GENOMIC DNA]</scope>
</reference>
<dbReference type="InterPro" id="IPR011009">
    <property type="entry name" value="Kinase-like_dom_sf"/>
</dbReference>
<dbReference type="Ensembl" id="ENSAPLT00000020006.1">
    <property type="protein sequence ID" value="ENSAPLP00000027350.1"/>
    <property type="gene ID" value="ENSAPLG00000028951.1"/>
</dbReference>
<dbReference type="PANTHER" id="PTHR24347">
    <property type="entry name" value="SERINE/THREONINE-PROTEIN KINASE"/>
    <property type="match status" value="1"/>
</dbReference>
<evidence type="ECO:0000259" key="1">
    <source>
        <dbReference type="PROSITE" id="PS50011"/>
    </source>
</evidence>
<proteinExistence type="predicted"/>
<dbReference type="SUPFAM" id="SSF56112">
    <property type="entry name" value="Protein kinase-like (PK-like)"/>
    <property type="match status" value="1"/>
</dbReference>
<reference evidence="2" key="2">
    <citation type="submission" date="2025-08" db="UniProtKB">
        <authorList>
            <consortium name="Ensembl"/>
        </authorList>
    </citation>
    <scope>IDENTIFICATION</scope>
</reference>
<dbReference type="AlphaFoldDB" id="A0A493TP27"/>
<evidence type="ECO:0000313" key="2">
    <source>
        <dbReference type="Ensembl" id="ENSAPLP00000027350.1"/>
    </source>
</evidence>
<protein>
    <recommendedName>
        <fullName evidence="1">Protein kinase domain-containing protein</fullName>
    </recommendedName>
</protein>
<evidence type="ECO:0000313" key="3">
    <source>
        <dbReference type="Proteomes" id="UP000016666"/>
    </source>
</evidence>
<sequence>MPFGCVTLGDKKDYNQPSEVTDRYDLGQVIKTEEFCEIFRAKEKTSGKLYTCKKFLKRDGRKGEAPQHPAAGGRLHHPQGVLHLPGAVSGAEGWRGAGGRAAAVPRGCRQPALGAGRATGREVFDWILDQGYYSEKDTSNVIRQVLEAVAYLHSLKIVHRNLKVGAGRVAGGGSPVGAGAPVGADVPRAGSWRTWCTTTA</sequence>
<dbReference type="GO" id="GO:0005524">
    <property type="term" value="F:ATP binding"/>
    <property type="evidence" value="ECO:0007669"/>
    <property type="project" value="InterPro"/>
</dbReference>
<reference evidence="2" key="3">
    <citation type="submission" date="2025-09" db="UniProtKB">
        <authorList>
            <consortium name="Ensembl"/>
        </authorList>
    </citation>
    <scope>IDENTIFICATION</scope>
</reference>